<protein>
    <submittedName>
        <fullName evidence="5">Aldehyde dehydrogenase family protein</fullName>
    </submittedName>
</protein>
<dbReference type="InterPro" id="IPR016163">
    <property type="entry name" value="Ald_DH_C"/>
</dbReference>
<comment type="similarity">
    <text evidence="3">Belongs to the aldehyde dehydrogenase family.</text>
</comment>
<dbReference type="Pfam" id="PF00171">
    <property type="entry name" value="Aldedh"/>
    <property type="match status" value="1"/>
</dbReference>
<sequence>MPEAQLPASARPRAVAAERAAALVAELTATTGTTTSVIAPATGDVLHELPVSSAADVRDAIARARLAQLAWARAGFAHRREVLLKAATRILDEREELLDLIQIESGKTRGQAFEEIFAASGLTRYNALSARSVLKGRTRRGGVPGVIGARIRYAPKGVVGVITPWNYALSLAAMDVVPALAAGNGVVQKADDQGALSILALREIFIDAGVPAALWAVVAGPAAEVGEALTDEVDYICFTGSTATGRRIGEKAGRRLVGASLELGGKNALIVRADVDPAEAAANTAYGCFAAMGQLCVSIERIFVDRPVSAAYTAALVERLADPKVGTSLDFANDYGSLASAAQLARVQAHLDDALAKGATVLVGGRHRPDLGPFCFEPTIVTGVTPEMSLYAEETFGAIAALYVVDGDDEAVLAANSSEYGLNAAIFSKSVRAAERLAPLLQAGSVNINDGYRAAFSSFDAPMGGQKASGVGRRNGPEGLLRFVEPVTVASMTGLMGFPRTGAEFVPLVPLMVLLGRTFAALRIK</sequence>
<evidence type="ECO:0000256" key="3">
    <source>
        <dbReference type="RuleBase" id="RU003345"/>
    </source>
</evidence>
<keyword evidence="6" id="KW-1185">Reference proteome</keyword>
<organism evidence="5 6">
    <name type="scientific">Agromyces seonyuensis</name>
    <dbReference type="NCBI Taxonomy" id="2662446"/>
    <lineage>
        <taxon>Bacteria</taxon>
        <taxon>Bacillati</taxon>
        <taxon>Actinomycetota</taxon>
        <taxon>Actinomycetes</taxon>
        <taxon>Micrococcales</taxon>
        <taxon>Microbacteriaceae</taxon>
        <taxon>Agromyces</taxon>
    </lineage>
</organism>
<dbReference type="RefSeq" id="WP_160425876.1">
    <property type="nucleotide sequence ID" value="NZ_WSTA01000066.1"/>
</dbReference>
<reference evidence="5 6" key="1">
    <citation type="submission" date="2019-12" db="EMBL/GenBank/DDBJ databases">
        <authorList>
            <person name="Kim Y.S."/>
        </authorList>
    </citation>
    <scope>NUCLEOTIDE SEQUENCE [LARGE SCALE GENOMIC DNA]</scope>
    <source>
        <strain evidence="5 6">MMS17-SY077</strain>
    </source>
</reference>
<dbReference type="GO" id="GO:0004777">
    <property type="term" value="F:succinate-semialdehyde dehydrogenase (NAD+) activity"/>
    <property type="evidence" value="ECO:0007669"/>
    <property type="project" value="TreeGrafter"/>
</dbReference>
<name>A0A6I4NZF7_9MICO</name>
<comment type="caution">
    <text evidence="5">The sequence shown here is derived from an EMBL/GenBank/DDBJ whole genome shotgun (WGS) entry which is preliminary data.</text>
</comment>
<dbReference type="PANTHER" id="PTHR43353:SF6">
    <property type="entry name" value="CYTOPLASMIC ALDEHYDE DEHYDROGENASE (EUROFUNG)"/>
    <property type="match status" value="1"/>
</dbReference>
<evidence type="ECO:0000256" key="1">
    <source>
        <dbReference type="ARBA" id="ARBA00023002"/>
    </source>
</evidence>
<dbReference type="InterPro" id="IPR050740">
    <property type="entry name" value="Aldehyde_DH_Superfamily"/>
</dbReference>
<dbReference type="AlphaFoldDB" id="A0A6I4NZF7"/>
<dbReference type="InterPro" id="IPR016162">
    <property type="entry name" value="Ald_DH_N"/>
</dbReference>
<dbReference type="PROSITE" id="PS00687">
    <property type="entry name" value="ALDEHYDE_DEHYDR_GLU"/>
    <property type="match status" value="1"/>
</dbReference>
<dbReference type="PANTHER" id="PTHR43353">
    <property type="entry name" value="SUCCINATE-SEMIALDEHYDE DEHYDROGENASE, MITOCHONDRIAL"/>
    <property type="match status" value="1"/>
</dbReference>
<evidence type="ECO:0000313" key="6">
    <source>
        <dbReference type="Proteomes" id="UP000438182"/>
    </source>
</evidence>
<dbReference type="NCBIfam" id="NF006916">
    <property type="entry name" value="PRK09407.1"/>
    <property type="match status" value="1"/>
</dbReference>
<gene>
    <name evidence="5" type="ORF">GB864_13405</name>
</gene>
<dbReference type="InterPro" id="IPR016161">
    <property type="entry name" value="Ald_DH/histidinol_DH"/>
</dbReference>
<evidence type="ECO:0000256" key="2">
    <source>
        <dbReference type="PROSITE-ProRule" id="PRU10007"/>
    </source>
</evidence>
<feature type="domain" description="Aldehyde dehydrogenase" evidence="4">
    <location>
        <begin position="32"/>
        <end position="488"/>
    </location>
</feature>
<dbReference type="Gene3D" id="3.40.309.10">
    <property type="entry name" value="Aldehyde Dehydrogenase, Chain A, domain 2"/>
    <property type="match status" value="1"/>
</dbReference>
<dbReference type="SUPFAM" id="SSF53720">
    <property type="entry name" value="ALDH-like"/>
    <property type="match status" value="1"/>
</dbReference>
<evidence type="ECO:0000313" key="5">
    <source>
        <dbReference type="EMBL" id="MWB99541.1"/>
    </source>
</evidence>
<feature type="active site" evidence="2">
    <location>
        <position position="262"/>
    </location>
</feature>
<keyword evidence="1 3" id="KW-0560">Oxidoreductase</keyword>
<dbReference type="Gene3D" id="3.40.605.10">
    <property type="entry name" value="Aldehyde Dehydrogenase, Chain A, domain 1"/>
    <property type="match status" value="1"/>
</dbReference>
<dbReference type="GO" id="GO:0009450">
    <property type="term" value="P:gamma-aminobutyric acid catabolic process"/>
    <property type="evidence" value="ECO:0007669"/>
    <property type="project" value="TreeGrafter"/>
</dbReference>
<accession>A0A6I4NZF7</accession>
<dbReference type="EMBL" id="WSTA01000066">
    <property type="protein sequence ID" value="MWB99541.1"/>
    <property type="molecule type" value="Genomic_DNA"/>
</dbReference>
<evidence type="ECO:0000259" key="4">
    <source>
        <dbReference type="Pfam" id="PF00171"/>
    </source>
</evidence>
<proteinExistence type="inferred from homology"/>
<dbReference type="InterPro" id="IPR015590">
    <property type="entry name" value="Aldehyde_DH_dom"/>
</dbReference>
<dbReference type="InterPro" id="IPR029510">
    <property type="entry name" value="Ald_DH_CS_GLU"/>
</dbReference>
<dbReference type="Proteomes" id="UP000438182">
    <property type="component" value="Unassembled WGS sequence"/>
</dbReference>